<reference evidence="1" key="1">
    <citation type="journal article" date="2022" name="Int. J. Mol. Sci.">
        <title>Draft Genome of Tanacetum Coccineum: Genomic Comparison of Closely Related Tanacetum-Family Plants.</title>
        <authorList>
            <person name="Yamashiro T."/>
            <person name="Shiraishi A."/>
            <person name="Nakayama K."/>
            <person name="Satake H."/>
        </authorList>
    </citation>
    <scope>NUCLEOTIDE SEQUENCE</scope>
</reference>
<dbReference type="Proteomes" id="UP001151760">
    <property type="component" value="Unassembled WGS sequence"/>
</dbReference>
<protein>
    <recommendedName>
        <fullName evidence="3">Auxilin-like protein</fullName>
    </recommendedName>
</protein>
<keyword evidence="2" id="KW-1185">Reference proteome</keyword>
<comment type="caution">
    <text evidence="1">The sequence shown here is derived from an EMBL/GenBank/DDBJ whole genome shotgun (WGS) entry which is preliminary data.</text>
</comment>
<proteinExistence type="predicted"/>
<reference evidence="1" key="2">
    <citation type="submission" date="2022-01" db="EMBL/GenBank/DDBJ databases">
        <authorList>
            <person name="Yamashiro T."/>
            <person name="Shiraishi A."/>
            <person name="Satake H."/>
            <person name="Nakayama K."/>
        </authorList>
    </citation>
    <scope>NUCLEOTIDE SEQUENCE</scope>
</reference>
<evidence type="ECO:0008006" key="3">
    <source>
        <dbReference type="Google" id="ProtNLM"/>
    </source>
</evidence>
<gene>
    <name evidence="1" type="ORF">Tco_1078942</name>
</gene>
<sequence>MSPRAPLAQKFFDPLSPLTGLANICRTLEFRTILKYAYDPLLFPVDVLLAPVCRKVCLDLLVSMRSIAHRELPGFKYRHDLVRDVLYDVLKRAGISSRKEAPVNFLTDPLEGRSTLRPADILVFGWAGETCLCGSMGYLADATCRVVIPLNNSCDDDAKVEIVANEKDNGDKKNWLSSTHFWNTNDNLETVEEKEEMRAVIIRLLHLYYRIMSSKETILLLIIA</sequence>
<name>A0ABQ5HRZ4_9ASTR</name>
<dbReference type="PANTHER" id="PTHR48462">
    <property type="entry name" value="PROTEIN, PUTATIVE-RELATED"/>
    <property type="match status" value="1"/>
</dbReference>
<evidence type="ECO:0000313" key="2">
    <source>
        <dbReference type="Proteomes" id="UP001151760"/>
    </source>
</evidence>
<dbReference type="PANTHER" id="PTHR48462:SF1">
    <property type="entry name" value="PROTEIN, PUTATIVE-RELATED"/>
    <property type="match status" value="1"/>
</dbReference>
<dbReference type="EMBL" id="BQNB010019890">
    <property type="protein sequence ID" value="GJT90097.1"/>
    <property type="molecule type" value="Genomic_DNA"/>
</dbReference>
<organism evidence="1 2">
    <name type="scientific">Tanacetum coccineum</name>
    <dbReference type="NCBI Taxonomy" id="301880"/>
    <lineage>
        <taxon>Eukaryota</taxon>
        <taxon>Viridiplantae</taxon>
        <taxon>Streptophyta</taxon>
        <taxon>Embryophyta</taxon>
        <taxon>Tracheophyta</taxon>
        <taxon>Spermatophyta</taxon>
        <taxon>Magnoliopsida</taxon>
        <taxon>eudicotyledons</taxon>
        <taxon>Gunneridae</taxon>
        <taxon>Pentapetalae</taxon>
        <taxon>asterids</taxon>
        <taxon>campanulids</taxon>
        <taxon>Asterales</taxon>
        <taxon>Asteraceae</taxon>
        <taxon>Asteroideae</taxon>
        <taxon>Anthemideae</taxon>
        <taxon>Anthemidinae</taxon>
        <taxon>Tanacetum</taxon>
    </lineage>
</organism>
<evidence type="ECO:0000313" key="1">
    <source>
        <dbReference type="EMBL" id="GJT90097.1"/>
    </source>
</evidence>
<accession>A0ABQ5HRZ4</accession>